<dbReference type="InterPro" id="IPR015433">
    <property type="entry name" value="PI3/4_kinase"/>
</dbReference>
<dbReference type="VEuPathDB" id="FungiDB:CNG00610"/>
<dbReference type="Pfam" id="PF00454">
    <property type="entry name" value="PI3_PI4_kinase"/>
    <property type="match status" value="1"/>
</dbReference>
<dbReference type="OMA" id="ANYFRCE"/>
<dbReference type="InterPro" id="IPR049160">
    <property type="entry name" value="PI4KB-PIK1_PIK"/>
</dbReference>
<dbReference type="HOGENOM" id="CLU_002446_2_0_1"/>
<feature type="chain" id="PRO_5004257790" description="1-phosphatidylinositol 4-kinase" evidence="7">
    <location>
        <begin position="21"/>
        <end position="1251"/>
    </location>
</feature>
<evidence type="ECO:0000256" key="3">
    <source>
        <dbReference type="ARBA" id="ARBA00012169"/>
    </source>
</evidence>
<feature type="region of interest" description="Disordered" evidence="6">
    <location>
        <begin position="849"/>
        <end position="870"/>
    </location>
</feature>
<feature type="compositionally biased region" description="Basic and acidic residues" evidence="6">
    <location>
        <begin position="221"/>
        <end position="233"/>
    </location>
</feature>
<dbReference type="GO" id="GO:0004430">
    <property type="term" value="F:1-phosphatidylinositol 4-kinase activity"/>
    <property type="evidence" value="ECO:0000318"/>
    <property type="project" value="GO_Central"/>
</dbReference>
<dbReference type="PROSITE" id="PS50290">
    <property type="entry name" value="PI3_4_KINASE_3"/>
    <property type="match status" value="1"/>
</dbReference>
<feature type="region of interest" description="Disordered" evidence="6">
    <location>
        <begin position="473"/>
        <end position="513"/>
    </location>
</feature>
<feature type="compositionally biased region" description="Basic and acidic residues" evidence="6">
    <location>
        <begin position="329"/>
        <end position="338"/>
    </location>
</feature>
<dbReference type="GO" id="GO:0016020">
    <property type="term" value="C:membrane"/>
    <property type="evidence" value="ECO:0000318"/>
    <property type="project" value="GO_Central"/>
</dbReference>
<dbReference type="InterPro" id="IPR000403">
    <property type="entry name" value="PI3/4_kinase_cat_dom"/>
</dbReference>
<feature type="compositionally biased region" description="Gly residues" evidence="6">
    <location>
        <begin position="849"/>
        <end position="869"/>
    </location>
</feature>
<feature type="region of interest" description="Disordered" evidence="6">
    <location>
        <begin position="567"/>
        <end position="666"/>
    </location>
</feature>
<evidence type="ECO:0000256" key="2">
    <source>
        <dbReference type="ARBA" id="ARBA00006209"/>
    </source>
</evidence>
<feature type="region of interest" description="Disordered" evidence="6">
    <location>
        <begin position="303"/>
        <end position="322"/>
    </location>
</feature>
<dbReference type="FunCoup" id="Q5KEG3">
    <property type="interactions" value="638"/>
</dbReference>
<evidence type="ECO:0000256" key="1">
    <source>
        <dbReference type="ARBA" id="ARBA00001686"/>
    </source>
</evidence>
<feature type="domain" description="PI3K/PI4K catalytic" evidence="8">
    <location>
        <begin position="947"/>
        <end position="1236"/>
    </location>
</feature>
<feature type="compositionally biased region" description="Basic and acidic residues" evidence="6">
    <location>
        <begin position="241"/>
        <end position="258"/>
    </location>
</feature>
<feature type="compositionally biased region" description="Low complexity" evidence="6">
    <location>
        <begin position="634"/>
        <end position="660"/>
    </location>
</feature>
<dbReference type="GO" id="GO:0005737">
    <property type="term" value="C:cytoplasm"/>
    <property type="evidence" value="ECO:0000318"/>
    <property type="project" value="GO_Central"/>
</dbReference>
<keyword evidence="5" id="KW-0418">Kinase</keyword>
<evidence type="ECO:0000313" key="10">
    <source>
        <dbReference type="EMBL" id="AAW44467.1"/>
    </source>
</evidence>
<evidence type="ECO:0000259" key="8">
    <source>
        <dbReference type="PROSITE" id="PS50290"/>
    </source>
</evidence>
<gene>
    <name evidence="10" type="ordered locus">CNG00610</name>
</gene>
<organism evidence="10 11">
    <name type="scientific">Cryptococcus deneoformans (strain JEC21 / ATCC MYA-565)</name>
    <name type="common">Cryptococcus neoformans var. neoformans serotype D</name>
    <dbReference type="NCBI Taxonomy" id="214684"/>
    <lineage>
        <taxon>Eukaryota</taxon>
        <taxon>Fungi</taxon>
        <taxon>Dikarya</taxon>
        <taxon>Basidiomycota</taxon>
        <taxon>Agaricomycotina</taxon>
        <taxon>Tremellomycetes</taxon>
        <taxon>Tremellales</taxon>
        <taxon>Cryptococcaceae</taxon>
        <taxon>Cryptococcus</taxon>
        <taxon>Cryptococcus neoformans species complex</taxon>
    </lineage>
</organism>
<proteinExistence type="inferred from homology"/>
<dbReference type="Proteomes" id="UP000002149">
    <property type="component" value="Chromosome 7"/>
</dbReference>
<feature type="region of interest" description="Disordered" evidence="6">
    <location>
        <begin position="743"/>
        <end position="800"/>
    </location>
</feature>
<dbReference type="InterPro" id="IPR011009">
    <property type="entry name" value="Kinase-like_dom_sf"/>
</dbReference>
<dbReference type="KEGG" id="cne:CNG00610"/>
<dbReference type="InParanoid" id="Q5KEG3"/>
<dbReference type="SMART" id="SM00146">
    <property type="entry name" value="PI3Kc"/>
    <property type="match status" value="1"/>
</dbReference>
<evidence type="ECO:0000259" key="9">
    <source>
        <dbReference type="PROSITE" id="PS51545"/>
    </source>
</evidence>
<evidence type="ECO:0000313" key="11">
    <source>
        <dbReference type="Proteomes" id="UP000002149"/>
    </source>
</evidence>
<dbReference type="PROSITE" id="PS00915">
    <property type="entry name" value="PI3_4_KINASE_1"/>
    <property type="match status" value="1"/>
</dbReference>
<dbReference type="FunFam" id="1.25.40.70:FF:000015">
    <property type="entry name" value="Related to PIK1-phosphatidylinositol 4-kinase"/>
    <property type="match status" value="1"/>
</dbReference>
<dbReference type="PROSITE" id="PS51545">
    <property type="entry name" value="PIK_HELICAL"/>
    <property type="match status" value="1"/>
</dbReference>
<feature type="signal peptide" evidence="7">
    <location>
        <begin position="1"/>
        <end position="20"/>
    </location>
</feature>
<feature type="domain" description="PIK helical" evidence="9">
    <location>
        <begin position="1"/>
        <end position="115"/>
    </location>
</feature>
<dbReference type="EC" id="2.7.1.67" evidence="3"/>
<dbReference type="GO" id="GO:0046854">
    <property type="term" value="P:phosphatidylinositol phosphate biosynthetic process"/>
    <property type="evidence" value="ECO:0000318"/>
    <property type="project" value="GO_Central"/>
</dbReference>
<dbReference type="Gene3D" id="3.30.1010.10">
    <property type="entry name" value="Phosphatidylinositol 3-kinase Catalytic Subunit, Chain A, domain 4"/>
    <property type="match status" value="1"/>
</dbReference>
<comment type="similarity">
    <text evidence="2">Belongs to the PI3/PI4-kinase family. Type III PI4K subfamily.</text>
</comment>
<dbReference type="SUPFAM" id="SSF48371">
    <property type="entry name" value="ARM repeat"/>
    <property type="match status" value="1"/>
</dbReference>
<evidence type="ECO:0000256" key="5">
    <source>
        <dbReference type="ARBA" id="ARBA00022777"/>
    </source>
</evidence>
<dbReference type="InterPro" id="IPR036940">
    <property type="entry name" value="PI3/4_kinase_cat_sf"/>
</dbReference>
<dbReference type="InterPro" id="IPR018936">
    <property type="entry name" value="PI3/4_kinase_CS"/>
</dbReference>
<dbReference type="InterPro" id="IPR042236">
    <property type="entry name" value="PI3K_accessory_sf"/>
</dbReference>
<feature type="region of interest" description="Disordered" evidence="6">
    <location>
        <begin position="221"/>
        <end position="285"/>
    </location>
</feature>
<keyword evidence="7" id="KW-0732">Signal</keyword>
<dbReference type="GO" id="GO:0048015">
    <property type="term" value="P:phosphatidylinositol-mediated signaling"/>
    <property type="evidence" value="ECO:0000318"/>
    <property type="project" value="GO_Central"/>
</dbReference>
<dbReference type="PaxDb" id="214684-Q5KEG3"/>
<dbReference type="InterPro" id="IPR001263">
    <property type="entry name" value="PI3K_accessory_dom"/>
</dbReference>
<dbReference type="eggNOG" id="KOG0903">
    <property type="taxonomic scope" value="Eukaryota"/>
</dbReference>
<reference evidence="10 11" key="1">
    <citation type="journal article" date="2005" name="Science">
        <title>The genome of the basidiomycetous yeast and human pathogen Cryptococcus neoformans.</title>
        <authorList>
            <person name="Loftus B.J."/>
            <person name="Fung E."/>
            <person name="Roncaglia P."/>
            <person name="Rowley D."/>
            <person name="Amedeo P."/>
            <person name="Bruno D."/>
            <person name="Vamathevan J."/>
            <person name="Miranda M."/>
            <person name="Anderson I.J."/>
            <person name="Fraser J.A."/>
            <person name="Allen J.E."/>
            <person name="Bosdet I.E."/>
            <person name="Brent M.R."/>
            <person name="Chiu R."/>
            <person name="Doering T.L."/>
            <person name="Donlin M.J."/>
            <person name="D'Souza C.A."/>
            <person name="Fox D.S."/>
            <person name="Grinberg V."/>
            <person name="Fu J."/>
            <person name="Fukushima M."/>
            <person name="Haas B.J."/>
            <person name="Huang J.C."/>
            <person name="Janbon G."/>
            <person name="Jones S.J."/>
            <person name="Koo H.L."/>
            <person name="Krzywinski M.I."/>
            <person name="Kwon-Chung J.K."/>
            <person name="Lengeler K.B."/>
            <person name="Maiti R."/>
            <person name="Marra M.A."/>
            <person name="Marra R.E."/>
            <person name="Mathewson C.A."/>
            <person name="Mitchell T.G."/>
            <person name="Pertea M."/>
            <person name="Riggs F.R."/>
            <person name="Salzberg S.L."/>
            <person name="Schein J.E."/>
            <person name="Shvartsbeyn A."/>
            <person name="Shin H."/>
            <person name="Shumway M."/>
            <person name="Specht C.A."/>
            <person name="Suh B.B."/>
            <person name="Tenney A."/>
            <person name="Utterback T.R."/>
            <person name="Wickes B.L."/>
            <person name="Wortman J.R."/>
            <person name="Wye N.H."/>
            <person name="Kronstad J.W."/>
            <person name="Lodge J.K."/>
            <person name="Heitman J."/>
            <person name="Davis R.W."/>
            <person name="Fraser C.M."/>
            <person name="Hyman R.W."/>
        </authorList>
    </citation>
    <scope>NUCLEOTIDE SEQUENCE [LARGE SCALE GENOMIC DNA]</scope>
    <source>
        <strain evidence="11">JEC21 / ATCC MYA-565</strain>
    </source>
</reference>
<keyword evidence="11" id="KW-1185">Reference proteome</keyword>
<dbReference type="FunFam" id="1.10.1070.11:FF:000016">
    <property type="entry name" value="PIK1p Phosphatidylinositol 4-kinase"/>
    <property type="match status" value="1"/>
</dbReference>
<protein>
    <recommendedName>
        <fullName evidence="3">1-phosphatidylinositol 4-kinase</fullName>
        <ecNumber evidence="3">2.7.1.67</ecNumber>
    </recommendedName>
</protein>
<dbReference type="Gene3D" id="1.25.40.70">
    <property type="entry name" value="Phosphatidylinositol 3-kinase, accessory domain (PIK)"/>
    <property type="match status" value="1"/>
</dbReference>
<dbReference type="EMBL" id="AE017347">
    <property type="protein sequence ID" value="AAW44467.1"/>
    <property type="molecule type" value="Genomic_DNA"/>
</dbReference>
<evidence type="ECO:0000256" key="7">
    <source>
        <dbReference type="SAM" id="SignalP"/>
    </source>
</evidence>
<sequence length="1251" mass="135410">MSHALLLRLFLSPYFSISIAMQYLKTYPDSIGISHYLCWRMKRMPAEEVEFYWPQICHLLLTYPTQSNALESFIIARAEESTHSAMLTFWFMQAALRDLIPTRQTDPVPFAICQRVLHRCHAIIFGDPPESSRSPYRSLPHSPSTSALGVLSSLSGSGSNSTGIQIDEGQRQGQRFGQGRVNSHAAAALVGMGVMFAGIPGMPALVPLVGEWALIQGRRPMDDLTSGRDRVEVDTGGGADVRPENVERRRKENENEKEEKEDDSESEEEDGRAQSNENTQGQGYKSNVKFAKSTVNLAITGPAQTAPNLYSPPRSPSALTPFSVIDMPDEKEREKEKNGGISRRKGSDPFGQLFNDRSPTPPKSVHQPFHSVPSLPRSSSYNPYHYSGGPPTAEAILATYSLSAQRQLLTSHYCRSEVRFLLLLEDISNRLLVIPKPARVSALRAELTSLNHNLPAEVCMPLWCTADHTLSPSSSSSTLSPSPSSGSNNPSSSAKNRAYHPRGSAVPGGHSRVVRISPGDSVVLNSAERAPYLLHVEILQGDLDFDPTRRENRELLKKIVVAEDRKRRKRDGTLGVDGNGREAGAGARVRNGGYSNCRQEWGLGSKKGKGKGEGFGSLMPDSIPAIPPSPVPAPVANSSKPPSQTPLSTTAATTTTAGTPQPTPPEEVDLVEQLYGTLSIHDEIPDLSEIIPLPSGPKNRDLDMKAWDRGSPVPGRITSSGVSVGASAGIGAGAMGDVGQYATSPTGTATGSEIGKSGPSTPGFPSVKSGFTSPSPSSSSAFTPGLVQAQGQSPSTPGPKRAITLEDYSERMRTAAVMLAQLNASLIPNAPENQSGGGWIPGTGWIRTPGGGGGGGGEETGGKPDGSAGGKLKLAAAQAAAIRERIMLEMMALEEERVERMTDRPPGADIHIPTAETSGGGEGGYEHDHEHGTAEDEGIVRRELNKADPSAAVFRESWSAKKSRIRAGSPWGHLANWDVISVIVKTGADLRQEQLATQLIERFSRIWKEENCDCWARFFRILITGETSGLVETVTDAVSVHSIKKGEYAKRLAEGGPIGHVSLMDHYVNTFGKPDSGRFARAQRNFIRSLAGYSIITYLLQIKDRHNGNILVDQDGHLIHIDFGFMLSNSPGNMGFEAAPFKMLMEYVDIMGGLDSPGYAYFKKLFKEGFEAARKHSDSLITIVELMQKNSKLDCFALFGDQTAAHFRERFQLGLTTQAVDAYLERLIVTSTGSNYTKLYDTFQYYSQGVL</sequence>
<dbReference type="Gene3D" id="1.10.1070.11">
    <property type="entry name" value="Phosphatidylinositol 3-/4-kinase, catalytic domain"/>
    <property type="match status" value="1"/>
</dbReference>
<dbReference type="PROSITE" id="PS00916">
    <property type="entry name" value="PI3_4_KINASE_2"/>
    <property type="match status" value="1"/>
</dbReference>
<keyword evidence="4" id="KW-0808">Transferase</keyword>
<dbReference type="InterPro" id="IPR016024">
    <property type="entry name" value="ARM-type_fold"/>
</dbReference>
<dbReference type="GeneID" id="3258634"/>
<dbReference type="CDD" id="cd05168">
    <property type="entry name" value="PI4Kc_III_beta"/>
    <property type="match status" value="1"/>
</dbReference>
<comment type="catalytic activity">
    <reaction evidence="1">
        <text>a 1,2-diacyl-sn-glycero-3-phospho-(1D-myo-inositol) + ATP = a 1,2-diacyl-sn-glycero-3-phospho-(1D-myo-inositol 4-phosphate) + ADP + H(+)</text>
        <dbReference type="Rhea" id="RHEA:19877"/>
        <dbReference type="ChEBI" id="CHEBI:15378"/>
        <dbReference type="ChEBI" id="CHEBI:30616"/>
        <dbReference type="ChEBI" id="CHEBI:57880"/>
        <dbReference type="ChEBI" id="CHEBI:58178"/>
        <dbReference type="ChEBI" id="CHEBI:456216"/>
        <dbReference type="EC" id="2.7.1.67"/>
    </reaction>
</comment>
<feature type="region of interest" description="Disordered" evidence="6">
    <location>
        <begin position="329"/>
        <end position="374"/>
    </location>
</feature>
<dbReference type="RefSeq" id="XP_571774.1">
    <property type="nucleotide sequence ID" value="XM_571774.2"/>
</dbReference>
<dbReference type="InterPro" id="IPR057754">
    <property type="entry name" value="PI4-kinase_beta/PIK1_cat"/>
</dbReference>
<accession>Q5KEG3</accession>
<evidence type="ECO:0000256" key="6">
    <source>
        <dbReference type="SAM" id="MobiDB-lite"/>
    </source>
</evidence>
<dbReference type="Pfam" id="PF21245">
    <property type="entry name" value="PI4KB-PIK1_PIK"/>
    <property type="match status" value="1"/>
</dbReference>
<dbReference type="AlphaFoldDB" id="Q5KEG3"/>
<name>Q5KEG3_CRYD1</name>
<dbReference type="PANTHER" id="PTHR10048">
    <property type="entry name" value="PHOSPHATIDYLINOSITOL KINASE"/>
    <property type="match status" value="1"/>
</dbReference>
<feature type="region of interest" description="Disordered" evidence="6">
    <location>
        <begin position="902"/>
        <end position="930"/>
    </location>
</feature>
<dbReference type="STRING" id="214684.Q5KEG3"/>
<dbReference type="OrthoDB" id="10264149at2759"/>
<dbReference type="PANTHER" id="PTHR10048:SF22">
    <property type="entry name" value="PHOSPHATIDYLINOSITOL 4-KINASE BETA"/>
    <property type="match status" value="1"/>
</dbReference>
<dbReference type="SUPFAM" id="SSF56112">
    <property type="entry name" value="Protein kinase-like (PK-like)"/>
    <property type="match status" value="1"/>
</dbReference>
<evidence type="ECO:0000256" key="4">
    <source>
        <dbReference type="ARBA" id="ARBA00022679"/>
    </source>
</evidence>
<feature type="compositionally biased region" description="Acidic residues" evidence="6">
    <location>
        <begin position="259"/>
        <end position="270"/>
    </location>
</feature>
<feature type="compositionally biased region" description="Low complexity" evidence="6">
    <location>
        <begin position="473"/>
        <end position="493"/>
    </location>
</feature>
<feature type="compositionally biased region" description="Polar residues" evidence="6">
    <location>
        <begin position="273"/>
        <end position="285"/>
    </location>
</feature>